<dbReference type="EMBL" id="LAZR01070372">
    <property type="protein sequence ID" value="KKK41772.1"/>
    <property type="molecule type" value="Genomic_DNA"/>
</dbReference>
<evidence type="ECO:0000313" key="1">
    <source>
        <dbReference type="EMBL" id="KKK41772.1"/>
    </source>
</evidence>
<dbReference type="AlphaFoldDB" id="A0A0F8VBL7"/>
<proteinExistence type="predicted"/>
<accession>A0A0F8VBL7</accession>
<sequence length="51" mass="5912">MVKLKFFDLKTKKPFSTDKFDLVSKNNRKMAVAISPSGFKAVRFVKKDFVK</sequence>
<evidence type="ECO:0000313" key="2">
    <source>
        <dbReference type="EMBL" id="KKN50455.1"/>
    </source>
</evidence>
<name>A0A0F8VBL7_9ZZZZ</name>
<gene>
    <name evidence="2" type="ORF">LCGC14_0632860</name>
    <name evidence="1" type="ORF">LCGC14_2516970</name>
</gene>
<protein>
    <submittedName>
        <fullName evidence="1">Uncharacterized protein</fullName>
    </submittedName>
</protein>
<reference evidence="1" key="1">
    <citation type="journal article" date="2015" name="Nature">
        <title>Complex archaea that bridge the gap between prokaryotes and eukaryotes.</title>
        <authorList>
            <person name="Spang A."/>
            <person name="Saw J.H."/>
            <person name="Jorgensen S.L."/>
            <person name="Zaremba-Niedzwiedzka K."/>
            <person name="Martijn J."/>
            <person name="Lind A.E."/>
            <person name="van Eijk R."/>
            <person name="Schleper C."/>
            <person name="Guy L."/>
            <person name="Ettema T.J."/>
        </authorList>
    </citation>
    <scope>NUCLEOTIDE SEQUENCE</scope>
</reference>
<organism evidence="1">
    <name type="scientific">marine sediment metagenome</name>
    <dbReference type="NCBI Taxonomy" id="412755"/>
    <lineage>
        <taxon>unclassified sequences</taxon>
        <taxon>metagenomes</taxon>
        <taxon>ecological metagenomes</taxon>
    </lineage>
</organism>
<comment type="caution">
    <text evidence="1">The sequence shown here is derived from an EMBL/GenBank/DDBJ whole genome shotgun (WGS) entry which is preliminary data.</text>
</comment>
<dbReference type="EMBL" id="LAZR01001113">
    <property type="protein sequence ID" value="KKN50455.1"/>
    <property type="molecule type" value="Genomic_DNA"/>
</dbReference>